<protein>
    <recommendedName>
        <fullName evidence="2">Glycosyltransferase subfamily 4-like N-terminal domain-containing protein</fullName>
    </recommendedName>
</protein>
<feature type="non-terminal residue" evidence="1">
    <location>
        <position position="61"/>
    </location>
</feature>
<sequence length="61" mass="7045">MKICFVTTHLIKIGGAHKFLRDYANYLSDRGHHITIIAQKIDQKIYKFLDKIVLYEVGGPL</sequence>
<reference evidence="1" key="1">
    <citation type="journal article" date="2015" name="Nature">
        <title>Complex archaea that bridge the gap between prokaryotes and eukaryotes.</title>
        <authorList>
            <person name="Spang A."/>
            <person name="Saw J.H."/>
            <person name="Jorgensen S.L."/>
            <person name="Zaremba-Niedzwiedzka K."/>
            <person name="Martijn J."/>
            <person name="Lind A.E."/>
            <person name="van Eijk R."/>
            <person name="Schleper C."/>
            <person name="Guy L."/>
            <person name="Ettema T.J."/>
        </authorList>
    </citation>
    <scope>NUCLEOTIDE SEQUENCE</scope>
</reference>
<accession>A0A0F9D2L5</accession>
<gene>
    <name evidence="1" type="ORF">LCGC14_2597020</name>
</gene>
<proteinExistence type="predicted"/>
<comment type="caution">
    <text evidence="1">The sequence shown here is derived from an EMBL/GenBank/DDBJ whole genome shotgun (WGS) entry which is preliminary data.</text>
</comment>
<dbReference type="Gene3D" id="3.40.50.2000">
    <property type="entry name" value="Glycogen Phosphorylase B"/>
    <property type="match status" value="1"/>
</dbReference>
<name>A0A0F9D2L5_9ZZZZ</name>
<evidence type="ECO:0008006" key="2">
    <source>
        <dbReference type="Google" id="ProtNLM"/>
    </source>
</evidence>
<dbReference type="AlphaFoldDB" id="A0A0F9D2L5"/>
<organism evidence="1">
    <name type="scientific">marine sediment metagenome</name>
    <dbReference type="NCBI Taxonomy" id="412755"/>
    <lineage>
        <taxon>unclassified sequences</taxon>
        <taxon>metagenomes</taxon>
        <taxon>ecological metagenomes</taxon>
    </lineage>
</organism>
<dbReference type="EMBL" id="LAZR01043749">
    <property type="protein sequence ID" value="KKL06338.1"/>
    <property type="molecule type" value="Genomic_DNA"/>
</dbReference>
<evidence type="ECO:0000313" key="1">
    <source>
        <dbReference type="EMBL" id="KKL06338.1"/>
    </source>
</evidence>
<dbReference type="SUPFAM" id="SSF53756">
    <property type="entry name" value="UDP-Glycosyltransferase/glycogen phosphorylase"/>
    <property type="match status" value="1"/>
</dbReference>